<keyword evidence="2 5" id="KW-0064">Aspartyl protease</keyword>
<evidence type="ECO:0000256" key="1">
    <source>
        <dbReference type="ARBA" id="ARBA00007447"/>
    </source>
</evidence>
<accession>A0ABP0U164</accession>
<dbReference type="InterPro" id="IPR001461">
    <property type="entry name" value="Aspartic_peptidase_A1"/>
</dbReference>
<dbReference type="CDD" id="cd05476">
    <property type="entry name" value="pepsin_A_like_plant"/>
    <property type="match status" value="1"/>
</dbReference>
<evidence type="ECO:0000256" key="2">
    <source>
        <dbReference type="ARBA" id="ARBA00022750"/>
    </source>
</evidence>
<dbReference type="Proteomes" id="UP001497512">
    <property type="component" value="Chromosome 17"/>
</dbReference>
<dbReference type="InterPro" id="IPR034161">
    <property type="entry name" value="Pepsin-like_plant"/>
</dbReference>
<evidence type="ECO:0000256" key="6">
    <source>
        <dbReference type="SAM" id="MobiDB-lite"/>
    </source>
</evidence>
<feature type="compositionally biased region" description="Low complexity" evidence="6">
    <location>
        <begin position="463"/>
        <end position="476"/>
    </location>
</feature>
<dbReference type="PRINTS" id="PR00792">
    <property type="entry name" value="PEPSIN"/>
</dbReference>
<feature type="domain" description="Peptidase A1" evidence="8">
    <location>
        <begin position="96"/>
        <end position="436"/>
    </location>
</feature>
<evidence type="ECO:0000256" key="7">
    <source>
        <dbReference type="SAM" id="Phobius"/>
    </source>
</evidence>
<evidence type="ECO:0000313" key="9">
    <source>
        <dbReference type="EMBL" id="CAK9209699.1"/>
    </source>
</evidence>
<dbReference type="InterPro" id="IPR001969">
    <property type="entry name" value="Aspartic_peptidase_AS"/>
</dbReference>
<keyword evidence="7" id="KW-1133">Transmembrane helix</keyword>
<dbReference type="InterPro" id="IPR032861">
    <property type="entry name" value="TAXi_N"/>
</dbReference>
<keyword evidence="3 5" id="KW-0378">Hydrolase</keyword>
<keyword evidence="4" id="KW-0325">Glycoprotein</keyword>
<protein>
    <recommendedName>
        <fullName evidence="8">Peptidase A1 domain-containing protein</fullName>
    </recommendedName>
</protein>
<keyword evidence="5" id="KW-0645">Protease</keyword>
<reference evidence="9" key="1">
    <citation type="submission" date="2024-02" db="EMBL/GenBank/DDBJ databases">
        <authorList>
            <consortium name="ELIXIR-Norway"/>
            <consortium name="Elixir Norway"/>
        </authorList>
    </citation>
    <scope>NUCLEOTIDE SEQUENCE</scope>
</reference>
<dbReference type="InterPro" id="IPR033121">
    <property type="entry name" value="PEPTIDASE_A1"/>
</dbReference>
<evidence type="ECO:0000256" key="3">
    <source>
        <dbReference type="ARBA" id="ARBA00022801"/>
    </source>
</evidence>
<dbReference type="SUPFAM" id="SSF50630">
    <property type="entry name" value="Acid proteases"/>
    <property type="match status" value="1"/>
</dbReference>
<dbReference type="PANTHER" id="PTHR13683">
    <property type="entry name" value="ASPARTYL PROTEASES"/>
    <property type="match status" value="1"/>
</dbReference>
<dbReference type="InterPro" id="IPR032799">
    <property type="entry name" value="TAXi_C"/>
</dbReference>
<dbReference type="PANTHER" id="PTHR13683:SF817">
    <property type="entry name" value="OS07G0592200 PROTEIN"/>
    <property type="match status" value="1"/>
</dbReference>
<evidence type="ECO:0000259" key="8">
    <source>
        <dbReference type="PROSITE" id="PS51767"/>
    </source>
</evidence>
<keyword evidence="7" id="KW-0812">Transmembrane</keyword>
<proteinExistence type="inferred from homology"/>
<dbReference type="Pfam" id="PF14543">
    <property type="entry name" value="TAXi_N"/>
    <property type="match status" value="1"/>
</dbReference>
<keyword evidence="10" id="KW-1185">Reference proteome</keyword>
<feature type="compositionally biased region" description="Pro residues" evidence="6">
    <location>
        <begin position="448"/>
        <end position="458"/>
    </location>
</feature>
<organism evidence="9 10">
    <name type="scientific">Sphagnum troendelagicum</name>
    <dbReference type="NCBI Taxonomy" id="128251"/>
    <lineage>
        <taxon>Eukaryota</taxon>
        <taxon>Viridiplantae</taxon>
        <taxon>Streptophyta</taxon>
        <taxon>Embryophyta</taxon>
        <taxon>Bryophyta</taxon>
        <taxon>Sphagnophytina</taxon>
        <taxon>Sphagnopsida</taxon>
        <taxon>Sphagnales</taxon>
        <taxon>Sphagnaceae</taxon>
        <taxon>Sphagnum</taxon>
    </lineage>
</organism>
<keyword evidence="7" id="KW-0472">Membrane</keyword>
<dbReference type="InterPro" id="IPR021109">
    <property type="entry name" value="Peptidase_aspartic_dom_sf"/>
</dbReference>
<comment type="similarity">
    <text evidence="1 5">Belongs to the peptidase A1 family.</text>
</comment>
<feature type="compositionally biased region" description="Polar residues" evidence="6">
    <location>
        <begin position="477"/>
        <end position="488"/>
    </location>
</feature>
<feature type="transmembrane region" description="Helical" evidence="7">
    <location>
        <begin position="615"/>
        <end position="638"/>
    </location>
</feature>
<evidence type="ECO:0000256" key="4">
    <source>
        <dbReference type="ARBA" id="ARBA00023180"/>
    </source>
</evidence>
<feature type="region of interest" description="Disordered" evidence="6">
    <location>
        <begin position="446"/>
        <end position="488"/>
    </location>
</feature>
<dbReference type="Gene3D" id="2.40.70.10">
    <property type="entry name" value="Acid Proteases"/>
    <property type="match status" value="2"/>
</dbReference>
<evidence type="ECO:0000256" key="5">
    <source>
        <dbReference type="RuleBase" id="RU000454"/>
    </source>
</evidence>
<gene>
    <name evidence="9" type="ORF">CSSPTR1EN2_LOCUS9988</name>
</gene>
<dbReference type="PROSITE" id="PS00141">
    <property type="entry name" value="ASP_PROTEASE"/>
    <property type="match status" value="1"/>
</dbReference>
<dbReference type="PROSITE" id="PS51767">
    <property type="entry name" value="PEPTIDASE_A1"/>
    <property type="match status" value="1"/>
</dbReference>
<evidence type="ECO:0000313" key="10">
    <source>
        <dbReference type="Proteomes" id="UP001497512"/>
    </source>
</evidence>
<sequence length="661" mass="72437">MERCCRRRPAIDFITLVLLLFFVAYLCFSLSDANPNLVAHFPAAPRRIESGHGAAFMLPLSRSSAAAEEEFPRGSRELVADARMTLHDDLLTKGYYTSRVFIGTPPQEFALIVDTGSTVTYVPCSSCTHCGPHQDPQFKPDNSSSYAVVQCNTPECKTGRCGNNKQCRYERMYAEMSTSSGILGKDQIGFGQDSQLGPQALLFGCETRETGDLYSQRADGIMGLGRGPLSLVDQLVGSGAMADSFSLCYGGMEDGGGAMILGAIPPLPDMVFTPSDPTRSNYYNLPLKEIQVQGVPLKVDASIFDKKYGTVLDSGTTYAYLPSQAFDAFEEAVIQQLGSLQAVDGPDPTYHDICYAGAGTDPGELYKHFPSVDFVFDNNMMMTLAPENYLFKHTKIPGAYCLGIFKNQDPTTLLGGIVVRNMLVTYDRANQQIGFLRTNCSNLWSILPPEPPTGPPAPGDNQSSPSDSPGSTASASHNEGTPPFQQTASPANLSVQEVGSVELIMALSTNYSTFSNQSSVFLSGMAKGLDVLLSQVSLLDFQEENNQVIVQWVIAADPPAHRLSTRSAQVIVTHLQDHQVSLPEVFGTYDLRSWKFLPLSRWSWLFHHRKFNQGVIIAALVGVILFLAATCSLVYWYIWRYKDKDTVKYTNVEQATDEETL</sequence>
<dbReference type="Pfam" id="PF14541">
    <property type="entry name" value="TAXi_C"/>
    <property type="match status" value="1"/>
</dbReference>
<name>A0ABP0U164_9BRYO</name>
<dbReference type="EMBL" id="OZ019909">
    <property type="protein sequence ID" value="CAK9209699.1"/>
    <property type="molecule type" value="Genomic_DNA"/>
</dbReference>